<evidence type="ECO:0000313" key="13">
    <source>
        <dbReference type="Proteomes" id="UP000243579"/>
    </source>
</evidence>
<sequence>MRTGSRGALNNTSFLSNSSFVKNASFASVNSFGNNTSFVSTTSDVVMLQPDEADDSDVDDEGAKKAEEGCVAINRPDDPIEQFEALKRVVASVADAKGNINRATFVTTFEMDLPVSSIRGCSVLLSAAMELPVADDTKLKILFDTMDAVGSGMIERSHIADLFKTKFQAEKLQCVGSDFNAMADMLFAKAGARSQEFMTFAQFALVFRGYLHEATATVETTPEPRQELKSSPLPARWSLARARRFYHHHALRIWWLTAYVIFIGYEGISKAAQYPVDSATGWALRIARGAAQVAMPNFLLALLPMCRSIVEVLKQSKILWRIVPFDDLLAFHRIAGTVALVAGLVHTGAHVANEAAVYLIATPDEIARSFLVAHVSPLRAADGTPLMLPFSHMLCTLPIVTGVVMLAIALVVLPTALLPRFRQGRFNLFWFSHMLLGPFLLLGCIHGATSWLSKAQSYLWIAPPLAIYLIERRFRFAKSWTTPLRIERVEFLDGVVALFMEKPTRFEYTPGMYTFLNVPALSQHEWHPFTISSAPDDAHVSLHIRNAGDWTGALHTLLAQCNSEGKPFPVVHLDGPVGAPTQAYHRYSTVVMIGGGIGVTPFASILKDTVHKWNAMRCPNCAHCRAPPGTKLRKMYFHWVTRQQEALQWFRNTMDEIHAMDRDGVIETHHHLTSVKANETLKLFQAFVHDTTGKDVVSGLKQLTHFGRPDWDHWFGAMAAAHPGERIGVFFCGPHPLDAVLSAMCRKYSTAQATTFEYHSEKFA</sequence>
<dbReference type="FunFam" id="2.40.30.10:FF:000059">
    <property type="entry name" value="dual oxidase isoform X1"/>
    <property type="match status" value="1"/>
</dbReference>
<evidence type="ECO:0000256" key="6">
    <source>
        <dbReference type="ARBA" id="ARBA00022857"/>
    </source>
</evidence>
<evidence type="ECO:0000259" key="11">
    <source>
        <dbReference type="PROSITE" id="PS51384"/>
    </source>
</evidence>
<dbReference type="PRINTS" id="PR00466">
    <property type="entry name" value="GP91PHOX"/>
</dbReference>
<dbReference type="InterPro" id="IPR017927">
    <property type="entry name" value="FAD-bd_FR_type"/>
</dbReference>
<keyword evidence="3 10" id="KW-0812">Transmembrane</keyword>
<dbReference type="InterPro" id="IPR000778">
    <property type="entry name" value="Cyt_b245_heavy_chain"/>
</dbReference>
<evidence type="ECO:0000256" key="3">
    <source>
        <dbReference type="ARBA" id="ARBA00022692"/>
    </source>
</evidence>
<evidence type="ECO:0000313" key="12">
    <source>
        <dbReference type="EMBL" id="OQR93685.1"/>
    </source>
</evidence>
<keyword evidence="6" id="KW-0521">NADP</keyword>
<dbReference type="SFLD" id="SFLDS00052">
    <property type="entry name" value="Ferric_Reductase_Domain"/>
    <property type="match status" value="1"/>
</dbReference>
<dbReference type="EMBL" id="JNBR01000399">
    <property type="protein sequence ID" value="OQR93685.1"/>
    <property type="molecule type" value="Genomic_DNA"/>
</dbReference>
<accession>A0A1V9Z6R1</accession>
<dbReference type="PANTHER" id="PTHR11972">
    <property type="entry name" value="NADPH OXIDASE"/>
    <property type="match status" value="1"/>
</dbReference>
<evidence type="ECO:0000256" key="4">
    <source>
        <dbReference type="ARBA" id="ARBA00022723"/>
    </source>
</evidence>
<proteinExistence type="predicted"/>
<feature type="domain" description="FAD-binding FR-type" evidence="11">
    <location>
        <begin position="479"/>
        <end position="583"/>
    </location>
</feature>
<organism evidence="12 13">
    <name type="scientific">Achlya hypogyna</name>
    <name type="common">Oomycete</name>
    <name type="synonym">Protoachlya hypogyna</name>
    <dbReference type="NCBI Taxonomy" id="1202772"/>
    <lineage>
        <taxon>Eukaryota</taxon>
        <taxon>Sar</taxon>
        <taxon>Stramenopiles</taxon>
        <taxon>Oomycota</taxon>
        <taxon>Saprolegniomycetes</taxon>
        <taxon>Saprolegniales</taxon>
        <taxon>Achlyaceae</taxon>
        <taxon>Achlya</taxon>
    </lineage>
</organism>
<keyword evidence="5" id="KW-0274">FAD</keyword>
<comment type="caution">
    <text evidence="12">The sequence shown here is derived from an EMBL/GenBank/DDBJ whole genome shotgun (WGS) entry which is preliminary data.</text>
</comment>
<evidence type="ECO:0000256" key="1">
    <source>
        <dbReference type="ARBA" id="ARBA00004141"/>
    </source>
</evidence>
<dbReference type="Pfam" id="PF08022">
    <property type="entry name" value="FAD_binding_8"/>
    <property type="match status" value="1"/>
</dbReference>
<dbReference type="Pfam" id="PF01794">
    <property type="entry name" value="Ferric_reduct"/>
    <property type="match status" value="1"/>
</dbReference>
<evidence type="ECO:0000256" key="2">
    <source>
        <dbReference type="ARBA" id="ARBA00022630"/>
    </source>
</evidence>
<keyword evidence="7 10" id="KW-1133">Transmembrane helix</keyword>
<keyword evidence="13" id="KW-1185">Reference proteome</keyword>
<keyword evidence="4" id="KW-0479">Metal-binding</keyword>
<dbReference type="PANTHER" id="PTHR11972:SF153">
    <property type="entry name" value="SUPEROXIDE-GENERATING NADPH OXIDASE HEAVY CHAIN SUBUNIT A"/>
    <property type="match status" value="1"/>
</dbReference>
<dbReference type="STRING" id="1202772.A0A1V9Z6R1"/>
<dbReference type="InterPro" id="IPR013130">
    <property type="entry name" value="Fe3_Rdtase_TM_dom"/>
</dbReference>
<evidence type="ECO:0000256" key="5">
    <source>
        <dbReference type="ARBA" id="ARBA00022827"/>
    </source>
</evidence>
<dbReference type="CDD" id="cd06186">
    <property type="entry name" value="NOX_Duox_like_FAD_NADP"/>
    <property type="match status" value="1"/>
</dbReference>
<dbReference type="InterPro" id="IPR013121">
    <property type="entry name" value="Fe_red_NAD-bd_6"/>
</dbReference>
<dbReference type="Pfam" id="PF08030">
    <property type="entry name" value="NAD_binding_6"/>
    <property type="match status" value="1"/>
</dbReference>
<name>A0A1V9Z6R1_ACHHY</name>
<evidence type="ECO:0000256" key="7">
    <source>
        <dbReference type="ARBA" id="ARBA00022989"/>
    </source>
</evidence>
<reference evidence="12 13" key="1">
    <citation type="journal article" date="2014" name="Genome Biol. Evol.">
        <title>The secreted proteins of Achlya hypogyna and Thraustotheca clavata identify the ancestral oomycete secretome and reveal gene acquisitions by horizontal gene transfer.</title>
        <authorList>
            <person name="Misner I."/>
            <person name="Blouin N."/>
            <person name="Leonard G."/>
            <person name="Richards T.A."/>
            <person name="Lane C.E."/>
        </authorList>
    </citation>
    <scope>NUCLEOTIDE SEQUENCE [LARGE SCALE GENOMIC DNA]</scope>
    <source>
        <strain evidence="12 13">ATCC 48635</strain>
    </source>
</reference>
<evidence type="ECO:0000256" key="8">
    <source>
        <dbReference type="ARBA" id="ARBA00023002"/>
    </source>
</evidence>
<dbReference type="GO" id="GO:0046872">
    <property type="term" value="F:metal ion binding"/>
    <property type="evidence" value="ECO:0007669"/>
    <property type="project" value="UniProtKB-KW"/>
</dbReference>
<dbReference type="GO" id="GO:0009653">
    <property type="term" value="P:anatomical structure morphogenesis"/>
    <property type="evidence" value="ECO:0007669"/>
    <property type="project" value="UniProtKB-ARBA"/>
</dbReference>
<evidence type="ECO:0000256" key="9">
    <source>
        <dbReference type="ARBA" id="ARBA00023136"/>
    </source>
</evidence>
<dbReference type="SUPFAM" id="SSF52343">
    <property type="entry name" value="Ferredoxin reductase-like, C-terminal NADP-linked domain"/>
    <property type="match status" value="1"/>
</dbReference>
<feature type="transmembrane region" description="Helical" evidence="10">
    <location>
        <begin position="430"/>
        <end position="449"/>
    </location>
</feature>
<dbReference type="GO" id="GO:0042742">
    <property type="term" value="P:defense response to bacterium"/>
    <property type="evidence" value="ECO:0007669"/>
    <property type="project" value="UniProtKB-ARBA"/>
</dbReference>
<dbReference type="OrthoDB" id="167398at2759"/>
<dbReference type="AlphaFoldDB" id="A0A1V9Z6R1"/>
<feature type="transmembrane region" description="Helical" evidence="10">
    <location>
        <begin position="397"/>
        <end position="418"/>
    </location>
</feature>
<comment type="subcellular location">
    <subcellularLocation>
        <location evidence="1">Membrane</location>
        <topology evidence="1">Multi-pass membrane protein</topology>
    </subcellularLocation>
</comment>
<dbReference type="SFLD" id="SFLDG01168">
    <property type="entry name" value="Ferric_reductase_subgroup_(FRE"/>
    <property type="match status" value="1"/>
</dbReference>
<keyword evidence="9 10" id="KW-0472">Membrane</keyword>
<evidence type="ECO:0000256" key="10">
    <source>
        <dbReference type="SAM" id="Phobius"/>
    </source>
</evidence>
<dbReference type="InterPro" id="IPR017938">
    <property type="entry name" value="Riboflavin_synthase-like_b-brl"/>
</dbReference>
<protein>
    <submittedName>
        <fullName evidence="12">Ferric reductase</fullName>
    </submittedName>
</protein>
<dbReference type="GO" id="GO:0016175">
    <property type="term" value="F:superoxide-generating NAD(P)H oxidase activity"/>
    <property type="evidence" value="ECO:0007669"/>
    <property type="project" value="UniProtKB-ARBA"/>
</dbReference>
<dbReference type="Proteomes" id="UP000243579">
    <property type="component" value="Unassembled WGS sequence"/>
</dbReference>
<dbReference type="Gene3D" id="2.40.30.10">
    <property type="entry name" value="Translation factors"/>
    <property type="match status" value="1"/>
</dbReference>
<dbReference type="InterPro" id="IPR013112">
    <property type="entry name" value="FAD-bd_8"/>
</dbReference>
<dbReference type="Gene3D" id="3.40.50.80">
    <property type="entry name" value="Nucleotide-binding domain of ferredoxin-NADP reductase (FNR) module"/>
    <property type="match status" value="1"/>
</dbReference>
<gene>
    <name evidence="12" type="ORF">ACHHYP_02351</name>
</gene>
<dbReference type="PROSITE" id="PS51384">
    <property type="entry name" value="FAD_FR"/>
    <property type="match status" value="1"/>
</dbReference>
<keyword evidence="2" id="KW-0285">Flavoprotein</keyword>
<dbReference type="InterPro" id="IPR050369">
    <property type="entry name" value="RBOH/FRE"/>
</dbReference>
<dbReference type="SFLD" id="SFLDG01169">
    <property type="entry name" value="NADPH_oxidase_subgroup_(NOX)"/>
    <property type="match status" value="1"/>
</dbReference>
<keyword evidence="8" id="KW-0560">Oxidoreductase</keyword>
<dbReference type="GO" id="GO:0005886">
    <property type="term" value="C:plasma membrane"/>
    <property type="evidence" value="ECO:0007669"/>
    <property type="project" value="TreeGrafter"/>
</dbReference>
<dbReference type="InterPro" id="IPR039261">
    <property type="entry name" value="FNR_nucleotide-bd"/>
</dbReference>
<dbReference type="SUPFAM" id="SSF63380">
    <property type="entry name" value="Riboflavin synthase domain-like"/>
    <property type="match status" value="1"/>
</dbReference>